<comment type="caution">
    <text evidence="1">The sequence shown here is derived from an EMBL/GenBank/DDBJ whole genome shotgun (WGS) entry which is preliminary data.</text>
</comment>
<sequence>MRLLILVAAVKAMVLPRQPPKVEIHENSLLQLPGG</sequence>
<dbReference type="EMBL" id="JACHXF010000012">
    <property type="protein sequence ID" value="MBB3097769.1"/>
    <property type="molecule type" value="Genomic_DNA"/>
</dbReference>
<reference evidence="1 2" key="1">
    <citation type="submission" date="2020-08" db="EMBL/GenBank/DDBJ databases">
        <title>Genomic Encyclopedia of Type Strains, Phase III (KMG-III): the genomes of soil and plant-associated and newly described type strains.</title>
        <authorList>
            <person name="Whitman W."/>
        </authorList>
    </citation>
    <scope>NUCLEOTIDE SEQUENCE [LARGE SCALE GENOMIC DNA]</scope>
    <source>
        <strain evidence="1 2">CECT 3287</strain>
    </source>
</reference>
<keyword evidence="2" id="KW-1185">Reference proteome</keyword>
<accession>A0A7W5AL50</accession>
<dbReference type="AlphaFoldDB" id="A0A7W5AL50"/>
<evidence type="ECO:0000313" key="2">
    <source>
        <dbReference type="Proteomes" id="UP000590749"/>
    </source>
</evidence>
<evidence type="ECO:0000313" key="1">
    <source>
        <dbReference type="EMBL" id="MBB3097769.1"/>
    </source>
</evidence>
<name>A0A7W5AL50_9ACTN</name>
<gene>
    <name evidence="1" type="ORF">FHR83_005453</name>
</gene>
<proteinExistence type="predicted"/>
<dbReference type="Proteomes" id="UP000590749">
    <property type="component" value="Unassembled WGS sequence"/>
</dbReference>
<organism evidence="1 2">
    <name type="scientific">Actinoplanes campanulatus</name>
    <dbReference type="NCBI Taxonomy" id="113559"/>
    <lineage>
        <taxon>Bacteria</taxon>
        <taxon>Bacillati</taxon>
        <taxon>Actinomycetota</taxon>
        <taxon>Actinomycetes</taxon>
        <taxon>Micromonosporales</taxon>
        <taxon>Micromonosporaceae</taxon>
        <taxon>Actinoplanes</taxon>
    </lineage>
</organism>
<protein>
    <submittedName>
        <fullName evidence="1">Uncharacterized protein</fullName>
    </submittedName>
</protein>